<name>A0A2P4ZX71_9HYPO</name>
<proteinExistence type="predicted"/>
<feature type="region of interest" description="Disordered" evidence="1">
    <location>
        <begin position="83"/>
        <end position="124"/>
    </location>
</feature>
<dbReference type="EMBL" id="JPDN02000005">
    <property type="protein sequence ID" value="PON28892.1"/>
    <property type="molecule type" value="Genomic_DNA"/>
</dbReference>
<gene>
    <name evidence="2" type="ORF">TGAM01_v202000</name>
</gene>
<accession>A0A2P4ZX71</accession>
<evidence type="ECO:0000313" key="2">
    <source>
        <dbReference type="EMBL" id="PON28892.1"/>
    </source>
</evidence>
<evidence type="ECO:0000313" key="3">
    <source>
        <dbReference type="Proteomes" id="UP000054821"/>
    </source>
</evidence>
<dbReference type="Proteomes" id="UP000054821">
    <property type="component" value="Unassembled WGS sequence"/>
</dbReference>
<feature type="compositionally biased region" description="Basic and acidic residues" evidence="1">
    <location>
        <begin position="84"/>
        <end position="99"/>
    </location>
</feature>
<reference evidence="2 3" key="1">
    <citation type="journal article" date="2016" name="Genome Announc.">
        <title>Draft Whole-Genome Sequence of Trichoderma gamsii T6085, a Promising Biocontrol Agent of Fusarium Head Blight on Wheat.</title>
        <authorList>
            <person name="Baroncelli R."/>
            <person name="Zapparata A."/>
            <person name="Piaggeschi G."/>
            <person name="Sarrocco S."/>
            <person name="Vannacci G."/>
        </authorList>
    </citation>
    <scope>NUCLEOTIDE SEQUENCE [LARGE SCALE GENOMIC DNA]</scope>
    <source>
        <strain evidence="2 3">T6085</strain>
    </source>
</reference>
<organism evidence="2 3">
    <name type="scientific">Trichoderma gamsii</name>
    <dbReference type="NCBI Taxonomy" id="398673"/>
    <lineage>
        <taxon>Eukaryota</taxon>
        <taxon>Fungi</taxon>
        <taxon>Dikarya</taxon>
        <taxon>Ascomycota</taxon>
        <taxon>Pezizomycotina</taxon>
        <taxon>Sordariomycetes</taxon>
        <taxon>Hypocreomycetidae</taxon>
        <taxon>Hypocreales</taxon>
        <taxon>Hypocreaceae</taxon>
        <taxon>Trichoderma</taxon>
    </lineage>
</organism>
<comment type="caution">
    <text evidence="2">The sequence shown here is derived from an EMBL/GenBank/DDBJ whole genome shotgun (WGS) entry which is preliminary data.</text>
</comment>
<sequence>MANTKGPFRCSEAPVNAPKMENARATHRDLPAKGKLFKPDTVQAGLASEAFFAGIVHGPKSGPSHLAGRWKKTEHVLSAMGNWTDKDAQTSLDSKKQDALSRPGSGPEGGARAVTAKWDSAHTS</sequence>
<feature type="region of interest" description="Disordered" evidence="1">
    <location>
        <begin position="1"/>
        <end position="22"/>
    </location>
</feature>
<keyword evidence="3" id="KW-1185">Reference proteome</keyword>
<protein>
    <submittedName>
        <fullName evidence="2">Uncharacterized protein</fullName>
    </submittedName>
</protein>
<evidence type="ECO:0000256" key="1">
    <source>
        <dbReference type="SAM" id="MobiDB-lite"/>
    </source>
</evidence>
<dbReference type="RefSeq" id="XP_018666374.1">
    <property type="nucleotide sequence ID" value="XM_018800232.1"/>
</dbReference>
<dbReference type="GeneID" id="29980315"/>
<dbReference type="AlphaFoldDB" id="A0A2P4ZX71"/>